<keyword evidence="2" id="KW-1003">Cell membrane</keyword>
<reference evidence="14" key="3">
    <citation type="submission" date="2025-09" db="UniProtKB">
        <authorList>
            <consortium name="Ensembl"/>
        </authorList>
    </citation>
    <scope>IDENTIFICATION</scope>
</reference>
<keyword evidence="5 10" id="KW-0297">G-protein coupled receptor</keyword>
<evidence type="ECO:0000256" key="7">
    <source>
        <dbReference type="ARBA" id="ARBA00023170"/>
    </source>
</evidence>
<feature type="transmembrane region" description="Helical" evidence="11">
    <location>
        <begin position="100"/>
        <end position="124"/>
    </location>
</feature>
<evidence type="ECO:0000313" key="15">
    <source>
        <dbReference type="Proteomes" id="UP000694563"/>
    </source>
</evidence>
<dbReference type="InterPro" id="IPR026234">
    <property type="entry name" value="MRGPCRFAMILY"/>
</dbReference>
<keyword evidence="12" id="KW-0732">Signal</keyword>
<accession>A0A8C3Y2S1</accession>
<dbReference type="InterPro" id="IPR000276">
    <property type="entry name" value="GPCR_Rhodpsn"/>
</dbReference>
<dbReference type="PROSITE" id="PS00237">
    <property type="entry name" value="G_PROTEIN_RECEP_F1_1"/>
    <property type="match status" value="1"/>
</dbReference>
<dbReference type="GO" id="GO:0005886">
    <property type="term" value="C:plasma membrane"/>
    <property type="evidence" value="ECO:0007669"/>
    <property type="project" value="UniProtKB-SubCell"/>
</dbReference>
<keyword evidence="4 11" id="KW-1133">Transmembrane helix</keyword>
<proteinExistence type="inferred from homology"/>
<gene>
    <name evidence="14" type="primary">LOC116997733</name>
</gene>
<keyword evidence="6 11" id="KW-0472">Membrane</keyword>
<feature type="signal peptide" evidence="12">
    <location>
        <begin position="1"/>
        <end position="25"/>
    </location>
</feature>
<keyword evidence="7 10" id="KW-0675">Receptor</keyword>
<feature type="transmembrane region" description="Helical" evidence="11">
    <location>
        <begin position="144"/>
        <end position="166"/>
    </location>
</feature>
<evidence type="ECO:0000256" key="8">
    <source>
        <dbReference type="ARBA" id="ARBA00023224"/>
    </source>
</evidence>
<evidence type="ECO:0000256" key="10">
    <source>
        <dbReference type="RuleBase" id="RU000688"/>
    </source>
</evidence>
<comment type="similarity">
    <text evidence="9">Belongs to the G-protein coupled receptor 1 family. Mas subfamily.</text>
</comment>
<keyword evidence="3 10" id="KW-0812">Transmembrane</keyword>
<keyword evidence="8 10" id="KW-0807">Transducer</keyword>
<evidence type="ECO:0000256" key="5">
    <source>
        <dbReference type="ARBA" id="ARBA00023040"/>
    </source>
</evidence>
<evidence type="ECO:0000256" key="9">
    <source>
        <dbReference type="ARBA" id="ARBA00061394"/>
    </source>
</evidence>
<dbReference type="PRINTS" id="PR02108">
    <property type="entry name" value="MRGPCRFAMILY"/>
</dbReference>
<dbReference type="Proteomes" id="UP000694563">
    <property type="component" value="Chromosome 6"/>
</dbReference>
<evidence type="ECO:0000256" key="1">
    <source>
        <dbReference type="ARBA" id="ARBA00004651"/>
    </source>
</evidence>
<reference evidence="14" key="2">
    <citation type="submission" date="2025-08" db="UniProtKB">
        <authorList>
            <consortium name="Ensembl"/>
        </authorList>
    </citation>
    <scope>IDENTIFICATION</scope>
</reference>
<feature type="domain" description="G-protein coupled receptors family 1 profile" evidence="13">
    <location>
        <begin position="80"/>
        <end position="309"/>
    </location>
</feature>
<dbReference type="FunFam" id="1.20.1070.10:FF:000193">
    <property type="entry name" value="Mas-related G-protein coupled receptor member E"/>
    <property type="match status" value="1"/>
</dbReference>
<dbReference type="GO" id="GO:0004930">
    <property type="term" value="F:G protein-coupled receptor activity"/>
    <property type="evidence" value="ECO:0007669"/>
    <property type="project" value="UniProtKB-KW"/>
</dbReference>
<evidence type="ECO:0000256" key="3">
    <source>
        <dbReference type="ARBA" id="ARBA00022692"/>
    </source>
</evidence>
<feature type="transmembrane region" description="Helical" evidence="11">
    <location>
        <begin position="221"/>
        <end position="243"/>
    </location>
</feature>
<dbReference type="Gene3D" id="1.20.1070.10">
    <property type="entry name" value="Rhodopsin 7-helix transmembrane proteins"/>
    <property type="match status" value="1"/>
</dbReference>
<dbReference type="PANTHER" id="PTHR11334:SF69">
    <property type="entry name" value="G-PROTEIN COUPLED RECEPTORS FAMILY 1 PROFILE DOMAIN-CONTAINING PROTEIN"/>
    <property type="match status" value="1"/>
</dbReference>
<evidence type="ECO:0000256" key="12">
    <source>
        <dbReference type="SAM" id="SignalP"/>
    </source>
</evidence>
<feature type="chain" id="PRO_5034529202" description="G-protein coupled receptors family 1 profile domain-containing protein" evidence="12">
    <location>
        <begin position="26"/>
        <end position="352"/>
    </location>
</feature>
<dbReference type="Pfam" id="PF00001">
    <property type="entry name" value="7tm_1"/>
    <property type="match status" value="1"/>
</dbReference>
<evidence type="ECO:0000313" key="14">
    <source>
        <dbReference type="Ensembl" id="ENSCUSP00005013037.1"/>
    </source>
</evidence>
<keyword evidence="15" id="KW-1185">Reference proteome</keyword>
<protein>
    <recommendedName>
        <fullName evidence="13">G-protein coupled receptors family 1 profile domain-containing protein</fullName>
    </recommendedName>
</protein>
<evidence type="ECO:0000256" key="6">
    <source>
        <dbReference type="ARBA" id="ARBA00023136"/>
    </source>
</evidence>
<evidence type="ECO:0000256" key="4">
    <source>
        <dbReference type="ARBA" id="ARBA00022989"/>
    </source>
</evidence>
<feature type="transmembrane region" description="Helical" evidence="11">
    <location>
        <begin position="186"/>
        <end position="209"/>
    </location>
</feature>
<feature type="transmembrane region" description="Helical" evidence="11">
    <location>
        <begin position="63"/>
        <end position="88"/>
    </location>
</feature>
<sequence length="352" mass="39121">WRGGRLSWALQGWGLFLGLLPRAGSFTMEENSTTNSTMNDTLHGSQDGEEFITSQCSSIPYSLIAFAGVCLGISLCGLAGNGVVMWFLGFHTKQSPFTVYILNLAVADFSLLLLFLLLILAFLVEAAFCTSLFPSIHHYSYFRFAVELLCHLFDLSSLGLLAALSVERCLSVLCPIWYRCHRPRHLSGIVSGALWALAGVFVSSLYLTFTEDSETVLADVVLVISLILSFLMLVSNLLLFLRLRCGSRRRQPGRLFVAILLNVLLFFFTFSIPFFVDIFLTLPDSIELFPEDTSLLLALLDCTLNPVIYVLVGSCRRCRFQRSIRVALRRVFEEKAGSEEGSHGPGDTVVEV</sequence>
<evidence type="ECO:0000256" key="2">
    <source>
        <dbReference type="ARBA" id="ARBA00022475"/>
    </source>
</evidence>
<organism evidence="14 15">
    <name type="scientific">Catharus ustulatus</name>
    <name type="common">Russet-backed thrush</name>
    <name type="synonym">Hylocichla ustulatus</name>
    <dbReference type="NCBI Taxonomy" id="91951"/>
    <lineage>
        <taxon>Eukaryota</taxon>
        <taxon>Metazoa</taxon>
        <taxon>Chordata</taxon>
        <taxon>Craniata</taxon>
        <taxon>Vertebrata</taxon>
        <taxon>Euteleostomi</taxon>
        <taxon>Archelosauria</taxon>
        <taxon>Archosauria</taxon>
        <taxon>Dinosauria</taxon>
        <taxon>Saurischia</taxon>
        <taxon>Theropoda</taxon>
        <taxon>Coelurosauria</taxon>
        <taxon>Aves</taxon>
        <taxon>Neognathae</taxon>
        <taxon>Neoaves</taxon>
        <taxon>Telluraves</taxon>
        <taxon>Australaves</taxon>
        <taxon>Passeriformes</taxon>
        <taxon>Turdidae</taxon>
        <taxon>Catharus</taxon>
    </lineage>
</organism>
<dbReference type="Ensembl" id="ENSCUST00005013567.1">
    <property type="protein sequence ID" value="ENSCUSP00005013037.1"/>
    <property type="gene ID" value="ENSCUSG00005008381.1"/>
</dbReference>
<dbReference type="PRINTS" id="PR00237">
    <property type="entry name" value="GPCRRHODOPSN"/>
</dbReference>
<feature type="transmembrane region" description="Helical" evidence="11">
    <location>
        <begin position="295"/>
        <end position="315"/>
    </location>
</feature>
<dbReference type="SUPFAM" id="SSF81321">
    <property type="entry name" value="Family A G protein-coupled receptor-like"/>
    <property type="match status" value="1"/>
</dbReference>
<evidence type="ECO:0000259" key="13">
    <source>
        <dbReference type="PROSITE" id="PS50262"/>
    </source>
</evidence>
<feature type="transmembrane region" description="Helical" evidence="11">
    <location>
        <begin position="255"/>
        <end position="275"/>
    </location>
</feature>
<comment type="subcellular location">
    <subcellularLocation>
        <location evidence="1">Cell membrane</location>
        <topology evidence="1">Multi-pass membrane protein</topology>
    </subcellularLocation>
</comment>
<dbReference type="AlphaFoldDB" id="A0A8C3Y2S1"/>
<name>A0A8C3Y2S1_CATUS</name>
<reference evidence="14" key="1">
    <citation type="submission" date="2020-10" db="EMBL/GenBank/DDBJ databases">
        <title>Catharus ustulatus (Swainson's thrush) genome, bCatUst1, primary haplotype v2.</title>
        <authorList>
            <person name="Delmore K."/>
            <person name="Vafadar M."/>
            <person name="Formenti G."/>
            <person name="Chow W."/>
            <person name="Pelan S."/>
            <person name="Howe K."/>
            <person name="Rhie A."/>
            <person name="Mountcastle J."/>
            <person name="Haase B."/>
            <person name="Fedrigo O."/>
            <person name="Jarvis E.D."/>
        </authorList>
    </citation>
    <scope>NUCLEOTIDE SEQUENCE [LARGE SCALE GENOMIC DNA]</scope>
</reference>
<dbReference type="InterPro" id="IPR017452">
    <property type="entry name" value="GPCR_Rhodpsn_7TM"/>
</dbReference>
<dbReference type="PANTHER" id="PTHR11334">
    <property type="entry name" value="MAS-RELATED G-PROTEIN COUPLED RECEPTOR"/>
    <property type="match status" value="1"/>
</dbReference>
<dbReference type="PROSITE" id="PS50262">
    <property type="entry name" value="G_PROTEIN_RECEP_F1_2"/>
    <property type="match status" value="1"/>
</dbReference>
<evidence type="ECO:0000256" key="11">
    <source>
        <dbReference type="SAM" id="Phobius"/>
    </source>
</evidence>